<sequence length="120" mass="13713">MKTFSYVFAFTIIWLACAQNCDDKEILIYKDIKCKTKTKKGGKVYKEQENIPYDLTYSSCNTGCSCRESSILCDELDCPELLGYVSPACYNNVLRITSFTHFTLIMHVYHSGNYTGLLET</sequence>
<keyword evidence="1" id="KW-0732">Signal</keyword>
<keyword evidence="3" id="KW-1185">Reference proteome</keyword>
<dbReference type="PROSITE" id="PS51257">
    <property type="entry name" value="PROKAR_LIPOPROTEIN"/>
    <property type="match status" value="1"/>
</dbReference>
<evidence type="ECO:0000313" key="3">
    <source>
        <dbReference type="Proteomes" id="UP000625711"/>
    </source>
</evidence>
<organism evidence="2 3">
    <name type="scientific">Rhynchophorus ferrugineus</name>
    <name type="common">Red palm weevil</name>
    <name type="synonym">Curculio ferrugineus</name>
    <dbReference type="NCBI Taxonomy" id="354439"/>
    <lineage>
        <taxon>Eukaryota</taxon>
        <taxon>Metazoa</taxon>
        <taxon>Ecdysozoa</taxon>
        <taxon>Arthropoda</taxon>
        <taxon>Hexapoda</taxon>
        <taxon>Insecta</taxon>
        <taxon>Pterygota</taxon>
        <taxon>Neoptera</taxon>
        <taxon>Endopterygota</taxon>
        <taxon>Coleoptera</taxon>
        <taxon>Polyphaga</taxon>
        <taxon>Cucujiformia</taxon>
        <taxon>Curculionidae</taxon>
        <taxon>Dryophthorinae</taxon>
        <taxon>Rhynchophorus</taxon>
    </lineage>
</organism>
<protein>
    <submittedName>
        <fullName evidence="2">Uncharacterized protein</fullName>
    </submittedName>
</protein>
<comment type="caution">
    <text evidence="2">The sequence shown here is derived from an EMBL/GenBank/DDBJ whole genome shotgun (WGS) entry which is preliminary data.</text>
</comment>
<evidence type="ECO:0000256" key="1">
    <source>
        <dbReference type="SAM" id="SignalP"/>
    </source>
</evidence>
<proteinExistence type="predicted"/>
<accession>A0A834HLN7</accession>
<dbReference type="Proteomes" id="UP000625711">
    <property type="component" value="Unassembled WGS sequence"/>
</dbReference>
<feature type="chain" id="PRO_5032928496" evidence="1">
    <location>
        <begin position="19"/>
        <end position="120"/>
    </location>
</feature>
<dbReference type="OrthoDB" id="365605at2759"/>
<dbReference type="AlphaFoldDB" id="A0A834HLN7"/>
<gene>
    <name evidence="2" type="ORF">GWI33_000893</name>
</gene>
<reference evidence="2" key="1">
    <citation type="submission" date="2020-08" db="EMBL/GenBank/DDBJ databases">
        <title>Genome sequencing and assembly of the red palm weevil Rhynchophorus ferrugineus.</title>
        <authorList>
            <person name="Dias G.B."/>
            <person name="Bergman C.M."/>
            <person name="Manee M."/>
        </authorList>
    </citation>
    <scope>NUCLEOTIDE SEQUENCE</scope>
    <source>
        <strain evidence="2">AA-2017</strain>
        <tissue evidence="2">Whole larva</tissue>
    </source>
</reference>
<feature type="signal peptide" evidence="1">
    <location>
        <begin position="1"/>
        <end position="18"/>
    </location>
</feature>
<name>A0A834HLN7_RHYFE</name>
<evidence type="ECO:0000313" key="2">
    <source>
        <dbReference type="EMBL" id="KAF7263933.1"/>
    </source>
</evidence>
<dbReference type="EMBL" id="JAACXV010018734">
    <property type="protein sequence ID" value="KAF7263933.1"/>
    <property type="molecule type" value="Genomic_DNA"/>
</dbReference>